<keyword evidence="2" id="KW-1185">Reference proteome</keyword>
<dbReference type="Gene3D" id="1.10.1330.10">
    <property type="entry name" value="Dockerin domain"/>
    <property type="match status" value="1"/>
</dbReference>
<dbReference type="AlphaFoldDB" id="A0A5C1ABF5"/>
<dbReference type="GO" id="GO:0000272">
    <property type="term" value="P:polysaccharide catabolic process"/>
    <property type="evidence" value="ECO:0007669"/>
    <property type="project" value="InterPro"/>
</dbReference>
<dbReference type="RefSeq" id="WP_149110311.1">
    <property type="nucleotide sequence ID" value="NZ_CP042425.1"/>
</dbReference>
<gene>
    <name evidence="1" type="ORF">PX52LOC_02426</name>
</gene>
<protein>
    <submittedName>
        <fullName evidence="1">Uncharacterized protein</fullName>
    </submittedName>
</protein>
<organism evidence="1 2">
    <name type="scientific">Limnoglobus roseus</name>
    <dbReference type="NCBI Taxonomy" id="2598579"/>
    <lineage>
        <taxon>Bacteria</taxon>
        <taxon>Pseudomonadati</taxon>
        <taxon>Planctomycetota</taxon>
        <taxon>Planctomycetia</taxon>
        <taxon>Gemmatales</taxon>
        <taxon>Gemmataceae</taxon>
        <taxon>Limnoglobus</taxon>
    </lineage>
</organism>
<evidence type="ECO:0000313" key="2">
    <source>
        <dbReference type="Proteomes" id="UP000324974"/>
    </source>
</evidence>
<reference evidence="2" key="1">
    <citation type="submission" date="2019-08" db="EMBL/GenBank/DDBJ databases">
        <title>Limnoglobus roseus gen. nov., sp. nov., a novel freshwater planctomycete with a giant genome from the family Gemmataceae.</title>
        <authorList>
            <person name="Kulichevskaya I.S."/>
            <person name="Naumoff D.G."/>
            <person name="Miroshnikov K."/>
            <person name="Ivanova A."/>
            <person name="Philippov D.A."/>
            <person name="Hakobyan A."/>
            <person name="Rijpstra I.C."/>
            <person name="Sinninghe Damste J.S."/>
            <person name="Liesack W."/>
            <person name="Dedysh S.N."/>
        </authorList>
    </citation>
    <scope>NUCLEOTIDE SEQUENCE [LARGE SCALE GENOMIC DNA]</scope>
    <source>
        <strain evidence="2">PX52</strain>
    </source>
</reference>
<evidence type="ECO:0000313" key="1">
    <source>
        <dbReference type="EMBL" id="QEL15503.1"/>
    </source>
</evidence>
<name>A0A5C1ABF5_9BACT</name>
<dbReference type="Proteomes" id="UP000324974">
    <property type="component" value="Chromosome"/>
</dbReference>
<dbReference type="InterPro" id="IPR036439">
    <property type="entry name" value="Dockerin_dom_sf"/>
</dbReference>
<dbReference type="KEGG" id="lrs:PX52LOC_02426"/>
<dbReference type="OrthoDB" id="5242130at2"/>
<proteinExistence type="predicted"/>
<accession>A0A5C1ABF5</accession>
<sequence length="648" mass="67236">MPPRLAVQQLEARDTPAATQFADIMPGVWGSYPQNITPSGQTLFFSADNGHGYELYATDGTAAGTRMVKDVRAGLGGSNPTAFFAAGNGIVFFTADDGGGAALWRSNGTAGGTFKAAPLAGVLADGGQETVGWEGNLFYVTRDLSTNRIAWWKTDGTTNTLLKDFGTTLGIGPPISPAIRTTDDAVVLTWQASDGRTVVWQTDGTTAGTRPQQQNLTANGVTLDTGVEISPGRFVFGSTPTNGSTASVWVGDGGNARQLLKAFDATPYNLYVSNLFAVGGKGFFRVDSNSYPKPSDVGLWVTDGTAAGTKKFDLPAGAGNLYAATNYGGTALLATYSQTSLPAYWLSDGTAAGTRPLPVPAGAPTAGWIFAAYVPADGAAPGFFLFQEWQTGRVFRTDGTPGGTAWVDTNGLPPRRPNELPIANAVGDQITMTGATATGAYFNGSIYFPGRTDVQRPELWKWDVVPPAPPVAPPAPPAGPTPTVTGVVVNDGAAQRSMVTKVTVSFDQVVALGTNAVTVVGADGGAVPIAVQAVVVGGKTVATVTFTGPTAIGGSVADGVYTLRVNAAKVWGLNGTAMAADATAGFTRLFGDLDGDRAYNREARWMLHDALGSTAGTPRYDAAFDFNSDGVIDAADELQVVRRWLKTV</sequence>
<dbReference type="EMBL" id="CP042425">
    <property type="protein sequence ID" value="QEL15503.1"/>
    <property type="molecule type" value="Genomic_DNA"/>
</dbReference>